<evidence type="ECO:0000313" key="1">
    <source>
        <dbReference type="EMBL" id="KAK0637044.1"/>
    </source>
</evidence>
<evidence type="ECO:0000313" key="2">
    <source>
        <dbReference type="Proteomes" id="UP001174934"/>
    </source>
</evidence>
<proteinExistence type="predicted"/>
<comment type="caution">
    <text evidence="1">The sequence shown here is derived from an EMBL/GenBank/DDBJ whole genome shotgun (WGS) entry which is preliminary data.</text>
</comment>
<dbReference type="Proteomes" id="UP001174934">
    <property type="component" value="Unassembled WGS sequence"/>
</dbReference>
<protein>
    <submittedName>
        <fullName evidence="1">Uncharacterized protein</fullName>
    </submittedName>
</protein>
<name>A0AA39XN93_9PEZI</name>
<dbReference type="EMBL" id="JAULSR010000001">
    <property type="protein sequence ID" value="KAK0637044.1"/>
    <property type="molecule type" value="Genomic_DNA"/>
</dbReference>
<reference evidence="1" key="1">
    <citation type="submission" date="2023-06" db="EMBL/GenBank/DDBJ databases">
        <title>Genome-scale phylogeny and comparative genomics of the fungal order Sordariales.</title>
        <authorList>
            <consortium name="Lawrence Berkeley National Laboratory"/>
            <person name="Hensen N."/>
            <person name="Bonometti L."/>
            <person name="Westerberg I."/>
            <person name="Brannstrom I.O."/>
            <person name="Guillou S."/>
            <person name="Cros-Aarteil S."/>
            <person name="Calhoun S."/>
            <person name="Haridas S."/>
            <person name="Kuo A."/>
            <person name="Mondo S."/>
            <person name="Pangilinan J."/>
            <person name="Riley R."/>
            <person name="LaButti K."/>
            <person name="Andreopoulos B."/>
            <person name="Lipzen A."/>
            <person name="Chen C."/>
            <person name="Yanf M."/>
            <person name="Daum C."/>
            <person name="Ng V."/>
            <person name="Clum A."/>
            <person name="Steindorff A."/>
            <person name="Ohm R."/>
            <person name="Martin F."/>
            <person name="Silar P."/>
            <person name="Natvig D."/>
            <person name="Lalanne C."/>
            <person name="Gautier V."/>
            <person name="Ament-velasquez S.L."/>
            <person name="Kruys A."/>
            <person name="Hutchinson M.I."/>
            <person name="Powell A.J."/>
            <person name="Barry K."/>
            <person name="Miller A.N."/>
            <person name="Grigoriev I.V."/>
            <person name="Debuchy R."/>
            <person name="Gladieux P."/>
            <person name="Thoren M.H."/>
            <person name="Johannesson H."/>
        </authorList>
    </citation>
    <scope>NUCLEOTIDE SEQUENCE</scope>
    <source>
        <strain evidence="1">SMH3391-2</strain>
    </source>
</reference>
<dbReference type="AlphaFoldDB" id="A0AA39XN93"/>
<organism evidence="1 2">
    <name type="scientific">Bombardia bombarda</name>
    <dbReference type="NCBI Taxonomy" id="252184"/>
    <lineage>
        <taxon>Eukaryota</taxon>
        <taxon>Fungi</taxon>
        <taxon>Dikarya</taxon>
        <taxon>Ascomycota</taxon>
        <taxon>Pezizomycotina</taxon>
        <taxon>Sordariomycetes</taxon>
        <taxon>Sordariomycetidae</taxon>
        <taxon>Sordariales</taxon>
        <taxon>Lasiosphaeriaceae</taxon>
        <taxon>Bombardia</taxon>
    </lineage>
</organism>
<gene>
    <name evidence="1" type="ORF">B0T17DRAFT_520533</name>
</gene>
<accession>A0AA39XN93</accession>
<sequence>MALTAPRPNTVKISSRQHGKPLESFLCLKQNTKIARAEMSTRRLKHEDDRIHGRGYVLVWWFGHL</sequence>
<keyword evidence="2" id="KW-1185">Reference proteome</keyword>